<name>A0A5C6UZI6_9FLAO</name>
<feature type="transmembrane region" description="Helical" evidence="1">
    <location>
        <begin position="34"/>
        <end position="53"/>
    </location>
</feature>
<dbReference type="AlphaFoldDB" id="A0A5C6UZI6"/>
<keyword evidence="1" id="KW-0812">Transmembrane</keyword>
<keyword evidence="3" id="KW-1185">Reference proteome</keyword>
<protein>
    <submittedName>
        <fullName evidence="2">Uncharacterized protein</fullName>
    </submittedName>
</protein>
<feature type="transmembrane region" description="Helical" evidence="1">
    <location>
        <begin position="94"/>
        <end position="114"/>
    </location>
</feature>
<evidence type="ECO:0000313" key="2">
    <source>
        <dbReference type="EMBL" id="TXC76055.1"/>
    </source>
</evidence>
<evidence type="ECO:0000256" key="1">
    <source>
        <dbReference type="SAM" id="Phobius"/>
    </source>
</evidence>
<dbReference type="Proteomes" id="UP000321168">
    <property type="component" value="Unassembled WGS sequence"/>
</dbReference>
<evidence type="ECO:0000313" key="3">
    <source>
        <dbReference type="Proteomes" id="UP000321168"/>
    </source>
</evidence>
<gene>
    <name evidence="2" type="ORF">FRX97_11110</name>
</gene>
<feature type="transmembrane region" description="Helical" evidence="1">
    <location>
        <begin position="12"/>
        <end position="28"/>
    </location>
</feature>
<dbReference type="EMBL" id="VORB01000011">
    <property type="protein sequence ID" value="TXC76055.1"/>
    <property type="molecule type" value="Genomic_DNA"/>
</dbReference>
<reference evidence="2 3" key="1">
    <citation type="submission" date="2019-08" db="EMBL/GenBank/DDBJ databases">
        <title>Genome of Luteibaculum oceani JCM 18817.</title>
        <authorList>
            <person name="Bowman J.P."/>
        </authorList>
    </citation>
    <scope>NUCLEOTIDE SEQUENCE [LARGE SCALE GENOMIC DNA]</scope>
    <source>
        <strain evidence="2 3">JCM 18817</strain>
    </source>
</reference>
<dbReference type="RefSeq" id="WP_147015293.1">
    <property type="nucleotide sequence ID" value="NZ_VORB01000011.1"/>
</dbReference>
<keyword evidence="1" id="KW-0472">Membrane</keyword>
<accession>A0A5C6UZI6</accession>
<keyword evidence="1" id="KW-1133">Transmembrane helix</keyword>
<proteinExistence type="predicted"/>
<feature type="transmembrane region" description="Helical" evidence="1">
    <location>
        <begin position="65"/>
        <end position="88"/>
    </location>
</feature>
<comment type="caution">
    <text evidence="2">The sequence shown here is derived from an EMBL/GenBank/DDBJ whole genome shotgun (WGS) entry which is preliminary data.</text>
</comment>
<feature type="transmembrane region" description="Helical" evidence="1">
    <location>
        <begin position="134"/>
        <end position="150"/>
    </location>
</feature>
<sequence>MIRAEHFRKRVAFVIGMVLLLGFAFRIMHWPYGLNIVILGVFLYGVNQFPLFAIGKKFSGEEKTLFWLAFGAGFVSAIAILGFLFYIMKWPYTWIILASSWIPCLAVSIQLFYFSKKAETPQFKSLAKHWALRPALYGMLAFGLVLFRFLG</sequence>
<organism evidence="2 3">
    <name type="scientific">Luteibaculum oceani</name>
    <dbReference type="NCBI Taxonomy" id="1294296"/>
    <lineage>
        <taxon>Bacteria</taxon>
        <taxon>Pseudomonadati</taxon>
        <taxon>Bacteroidota</taxon>
        <taxon>Flavobacteriia</taxon>
        <taxon>Flavobacteriales</taxon>
        <taxon>Luteibaculaceae</taxon>
        <taxon>Luteibaculum</taxon>
    </lineage>
</organism>
<dbReference type="OrthoDB" id="1134798at2"/>